<dbReference type="CDD" id="cd03257">
    <property type="entry name" value="ABC_NikE_OppD_transporters"/>
    <property type="match status" value="1"/>
</dbReference>
<evidence type="ECO:0000256" key="5">
    <source>
        <dbReference type="ARBA" id="ARBA00022741"/>
    </source>
</evidence>
<comment type="subcellular location">
    <subcellularLocation>
        <location evidence="1">Cell membrane</location>
        <topology evidence="1">Peripheral membrane protein</topology>
    </subcellularLocation>
</comment>
<comment type="similarity">
    <text evidence="2">Belongs to the ABC transporter superfamily.</text>
</comment>
<feature type="domain" description="ABC transporter" evidence="8">
    <location>
        <begin position="5"/>
        <end position="257"/>
    </location>
</feature>
<comment type="caution">
    <text evidence="9">The sequence shown here is derived from an EMBL/GenBank/DDBJ whole genome shotgun (WGS) entry which is preliminary data.</text>
</comment>
<name>A0A3E3K2G9_9FIRM</name>
<evidence type="ECO:0000256" key="3">
    <source>
        <dbReference type="ARBA" id="ARBA00022448"/>
    </source>
</evidence>
<dbReference type="GO" id="GO:0015833">
    <property type="term" value="P:peptide transport"/>
    <property type="evidence" value="ECO:0007669"/>
    <property type="project" value="InterPro"/>
</dbReference>
<dbReference type="EMBL" id="QVLX01000003">
    <property type="protein sequence ID" value="RGE87761.1"/>
    <property type="molecule type" value="Genomic_DNA"/>
</dbReference>
<dbReference type="AlphaFoldDB" id="A0A3E3K2G9"/>
<proteinExistence type="inferred from homology"/>
<dbReference type="InterPro" id="IPR003593">
    <property type="entry name" value="AAA+_ATPase"/>
</dbReference>
<dbReference type="GO" id="GO:0005886">
    <property type="term" value="C:plasma membrane"/>
    <property type="evidence" value="ECO:0007669"/>
    <property type="project" value="UniProtKB-SubCell"/>
</dbReference>
<dbReference type="SUPFAM" id="SSF52540">
    <property type="entry name" value="P-loop containing nucleoside triphosphate hydrolases"/>
    <property type="match status" value="1"/>
</dbReference>
<accession>A0A3E3K2G9</accession>
<keyword evidence="3" id="KW-0813">Transport</keyword>
<dbReference type="SMART" id="SM00382">
    <property type="entry name" value="AAA"/>
    <property type="match status" value="1"/>
</dbReference>
<evidence type="ECO:0000313" key="9">
    <source>
        <dbReference type="EMBL" id="RGE87761.1"/>
    </source>
</evidence>
<dbReference type="InterPro" id="IPR003439">
    <property type="entry name" value="ABC_transporter-like_ATP-bd"/>
</dbReference>
<dbReference type="FunFam" id="3.40.50.300:FF:000016">
    <property type="entry name" value="Oligopeptide ABC transporter ATP-binding component"/>
    <property type="match status" value="1"/>
</dbReference>
<dbReference type="Gene3D" id="3.40.50.300">
    <property type="entry name" value="P-loop containing nucleotide triphosphate hydrolases"/>
    <property type="match status" value="1"/>
</dbReference>
<evidence type="ECO:0000259" key="8">
    <source>
        <dbReference type="PROSITE" id="PS50893"/>
    </source>
</evidence>
<dbReference type="OrthoDB" id="9806285at2"/>
<keyword evidence="4" id="KW-1003">Cell membrane</keyword>
<keyword evidence="5" id="KW-0547">Nucleotide-binding</keyword>
<evidence type="ECO:0000256" key="1">
    <source>
        <dbReference type="ARBA" id="ARBA00004202"/>
    </source>
</evidence>
<protein>
    <submittedName>
        <fullName evidence="9">ABC transporter ATP-binding protein</fullName>
    </submittedName>
</protein>
<dbReference type="PROSITE" id="PS00211">
    <property type="entry name" value="ABC_TRANSPORTER_1"/>
    <property type="match status" value="1"/>
</dbReference>
<dbReference type="Pfam" id="PF08352">
    <property type="entry name" value="oligo_HPY"/>
    <property type="match status" value="1"/>
</dbReference>
<keyword evidence="6 9" id="KW-0067">ATP-binding</keyword>
<dbReference type="RefSeq" id="WP_024731803.1">
    <property type="nucleotide sequence ID" value="NZ_CALBAT010000027.1"/>
</dbReference>
<evidence type="ECO:0000256" key="2">
    <source>
        <dbReference type="ARBA" id="ARBA00005417"/>
    </source>
</evidence>
<dbReference type="GO" id="GO:0016887">
    <property type="term" value="F:ATP hydrolysis activity"/>
    <property type="evidence" value="ECO:0007669"/>
    <property type="project" value="InterPro"/>
</dbReference>
<evidence type="ECO:0000313" key="10">
    <source>
        <dbReference type="Proteomes" id="UP000261080"/>
    </source>
</evidence>
<gene>
    <name evidence="9" type="ORF">DW016_06465</name>
</gene>
<dbReference type="InterPro" id="IPR027417">
    <property type="entry name" value="P-loop_NTPase"/>
</dbReference>
<dbReference type="InterPro" id="IPR013563">
    <property type="entry name" value="Oligopep_ABC_C"/>
</dbReference>
<dbReference type="NCBIfam" id="TIGR01727">
    <property type="entry name" value="oligo_HPY"/>
    <property type="match status" value="1"/>
</dbReference>
<dbReference type="Proteomes" id="UP000261080">
    <property type="component" value="Unassembled WGS sequence"/>
</dbReference>
<keyword evidence="10" id="KW-1185">Reference proteome</keyword>
<keyword evidence="7" id="KW-0472">Membrane</keyword>
<dbReference type="PANTHER" id="PTHR43297">
    <property type="entry name" value="OLIGOPEPTIDE TRANSPORT ATP-BINDING PROTEIN APPD"/>
    <property type="match status" value="1"/>
</dbReference>
<dbReference type="PANTHER" id="PTHR43297:SF2">
    <property type="entry name" value="DIPEPTIDE TRANSPORT ATP-BINDING PROTEIN DPPD"/>
    <property type="match status" value="1"/>
</dbReference>
<dbReference type="Pfam" id="PF00005">
    <property type="entry name" value="ABC_tran"/>
    <property type="match status" value="1"/>
</dbReference>
<dbReference type="InterPro" id="IPR050388">
    <property type="entry name" value="ABC_Ni/Peptide_Import"/>
</dbReference>
<evidence type="ECO:0000256" key="6">
    <source>
        <dbReference type="ARBA" id="ARBA00022840"/>
    </source>
</evidence>
<organism evidence="9 10">
    <name type="scientific">Sellimonas intestinalis</name>
    <dbReference type="NCBI Taxonomy" id="1653434"/>
    <lineage>
        <taxon>Bacteria</taxon>
        <taxon>Bacillati</taxon>
        <taxon>Bacillota</taxon>
        <taxon>Clostridia</taxon>
        <taxon>Lachnospirales</taxon>
        <taxon>Lachnospiraceae</taxon>
        <taxon>Sellimonas</taxon>
    </lineage>
</organism>
<dbReference type="PROSITE" id="PS50893">
    <property type="entry name" value="ABC_TRANSPORTER_2"/>
    <property type="match status" value="1"/>
</dbReference>
<dbReference type="GO" id="GO:0005524">
    <property type="term" value="F:ATP binding"/>
    <property type="evidence" value="ECO:0007669"/>
    <property type="project" value="UniProtKB-KW"/>
</dbReference>
<evidence type="ECO:0000256" key="7">
    <source>
        <dbReference type="ARBA" id="ARBA00023136"/>
    </source>
</evidence>
<dbReference type="InterPro" id="IPR017871">
    <property type="entry name" value="ABC_transporter-like_CS"/>
</dbReference>
<reference evidence="9 10" key="1">
    <citation type="submission" date="2018-08" db="EMBL/GenBank/DDBJ databases">
        <title>A genome reference for cultivated species of the human gut microbiota.</title>
        <authorList>
            <person name="Zou Y."/>
            <person name="Xue W."/>
            <person name="Luo G."/>
        </authorList>
    </citation>
    <scope>NUCLEOTIDE SEQUENCE [LARGE SCALE GENOMIC DNA]</scope>
    <source>
        <strain evidence="9 10">AF37-2AT</strain>
    </source>
</reference>
<sequence>MDDLLKIEDLKISYYTYAGEVQSVRGVSFSVRKGETLAIVGESGCGKSVTAKSIMGLIQVPPGEIKEGSKILLKGKNLLEQSEKEWESYRGARCAMVFQDALTALNPTMRIGKQIAENITNHQKAGKDEVKKRVLEMLRLVGIADAKGCVKKYPHELSGGMRQRVMIATALAGNPEILIADEPTTALDVTIQAQIMDLLAEIQQKLGMTVILITHDLGVVANSADRVVVMYSGKVVETGTCTEIFEKHKHPYTWALLKAAPDMELGSKQKLVAIEGTPPDLILPPKGCPFAERCGHCMKICLETEAPRYTFSKDHSVFCWLYHPESGYTDITFDEGEIE</sequence>
<evidence type="ECO:0000256" key="4">
    <source>
        <dbReference type="ARBA" id="ARBA00022475"/>
    </source>
</evidence>